<dbReference type="Proteomes" id="UP000749646">
    <property type="component" value="Unassembled WGS sequence"/>
</dbReference>
<dbReference type="AlphaFoldDB" id="A0A9P6SU97"/>
<reference evidence="2" key="1">
    <citation type="journal article" date="2020" name="Fungal Divers.">
        <title>Resolving the Mortierellaceae phylogeny through synthesis of multi-gene phylogenetics and phylogenomics.</title>
        <authorList>
            <person name="Vandepol N."/>
            <person name="Liber J."/>
            <person name="Desiro A."/>
            <person name="Na H."/>
            <person name="Kennedy M."/>
            <person name="Barry K."/>
            <person name="Grigoriev I.V."/>
            <person name="Miller A.N."/>
            <person name="O'Donnell K."/>
            <person name="Stajich J.E."/>
            <person name="Bonito G."/>
        </authorList>
    </citation>
    <scope>NUCLEOTIDE SEQUENCE</scope>
    <source>
        <strain evidence="2">MES-2147</strain>
    </source>
</reference>
<dbReference type="OrthoDB" id="10252405at2759"/>
<dbReference type="InterPro" id="IPR007317">
    <property type="entry name" value="GET4"/>
</dbReference>
<proteinExistence type="inferred from homology"/>
<dbReference type="InterPro" id="IPR011990">
    <property type="entry name" value="TPR-like_helical_dom_sf"/>
</dbReference>
<dbReference type="GO" id="GO:0005829">
    <property type="term" value="C:cytosol"/>
    <property type="evidence" value="ECO:0007669"/>
    <property type="project" value="TreeGrafter"/>
</dbReference>
<protein>
    <recommendedName>
        <fullName evidence="4">Golgi to ER traffic protein 4</fullName>
    </recommendedName>
</protein>
<organism evidence="2 3">
    <name type="scientific">Modicella reniformis</name>
    <dbReference type="NCBI Taxonomy" id="1440133"/>
    <lineage>
        <taxon>Eukaryota</taxon>
        <taxon>Fungi</taxon>
        <taxon>Fungi incertae sedis</taxon>
        <taxon>Mucoromycota</taxon>
        <taxon>Mortierellomycotina</taxon>
        <taxon>Mortierellomycetes</taxon>
        <taxon>Mortierellales</taxon>
        <taxon>Mortierellaceae</taxon>
        <taxon>Modicella</taxon>
    </lineage>
</organism>
<dbReference type="Gene3D" id="1.25.40.10">
    <property type="entry name" value="Tetratricopeptide repeat domain"/>
    <property type="match status" value="1"/>
</dbReference>
<sequence>MAAARGTANVLQRLEKSVGDGNYYEAHQMYRTVANRYVHAHNYKDAIKLLHSGALLLLKHKQAGSGTDLALYFIEVYNLGKVPVTEESRDRIFDLIDLMTPENGQRRQFLQNAISWSTNNSNSNNENGDPLLQHYVGLLFWK</sequence>
<comment type="caution">
    <text evidence="2">The sequence shown here is derived from an EMBL/GenBank/DDBJ whole genome shotgun (WGS) entry which is preliminary data.</text>
</comment>
<name>A0A9P6SU97_9FUNG</name>
<feature type="non-terminal residue" evidence="2">
    <location>
        <position position="142"/>
    </location>
</feature>
<gene>
    <name evidence="2" type="ORF">BGZ65_001817</name>
</gene>
<dbReference type="EMBL" id="JAAAHW010000360">
    <property type="protein sequence ID" value="KAG0003327.1"/>
    <property type="molecule type" value="Genomic_DNA"/>
</dbReference>
<evidence type="ECO:0000313" key="2">
    <source>
        <dbReference type="EMBL" id="KAG0003327.1"/>
    </source>
</evidence>
<evidence type="ECO:0008006" key="4">
    <source>
        <dbReference type="Google" id="ProtNLM"/>
    </source>
</evidence>
<dbReference type="GO" id="GO:0045048">
    <property type="term" value="P:protein insertion into ER membrane"/>
    <property type="evidence" value="ECO:0007669"/>
    <property type="project" value="InterPro"/>
</dbReference>
<dbReference type="PANTHER" id="PTHR12875">
    <property type="entry name" value="GOLGI TO ER TRAFFIC PROTEIN 4 HOMOLOG"/>
    <property type="match status" value="1"/>
</dbReference>
<dbReference type="Pfam" id="PF04190">
    <property type="entry name" value="GET4"/>
    <property type="match status" value="1"/>
</dbReference>
<evidence type="ECO:0000256" key="1">
    <source>
        <dbReference type="ARBA" id="ARBA00005351"/>
    </source>
</evidence>
<evidence type="ECO:0000313" key="3">
    <source>
        <dbReference type="Proteomes" id="UP000749646"/>
    </source>
</evidence>
<dbReference type="PANTHER" id="PTHR12875:SF0">
    <property type="entry name" value="GOLGI TO ER TRAFFIC PROTEIN 4 HOMOLOG"/>
    <property type="match status" value="1"/>
</dbReference>
<accession>A0A9P6SU97</accession>
<keyword evidence="3" id="KW-1185">Reference proteome</keyword>
<comment type="similarity">
    <text evidence="1">Belongs to the GET4 family.</text>
</comment>